<name>A0ABX0Y8L4_9PSED</name>
<comment type="function">
    <text evidence="2">With LigD forms a non-homologous end joining (NHEJ) DNA repair enzyme, which repairs dsDNA breaks with reduced fidelity. Binds linear dsDNA with 5'- and 3'- overhangs but not closed circular dsDNA nor ssDNA. Recruits and stimulates the ligase activity of LigD.</text>
</comment>
<dbReference type="Gene3D" id="2.40.290.10">
    <property type="match status" value="1"/>
</dbReference>
<dbReference type="SMART" id="SM00559">
    <property type="entry name" value="Ku78"/>
    <property type="match status" value="1"/>
</dbReference>
<dbReference type="PANTHER" id="PTHR41251:SF1">
    <property type="entry name" value="NON-HOMOLOGOUS END JOINING PROTEIN KU"/>
    <property type="match status" value="1"/>
</dbReference>
<dbReference type="HAMAP" id="MF_01875">
    <property type="entry name" value="Prokaryotic_Ku"/>
    <property type="match status" value="1"/>
</dbReference>
<proteinExistence type="inferred from homology"/>
<feature type="region of interest" description="Disordered" evidence="3">
    <location>
        <begin position="259"/>
        <end position="293"/>
    </location>
</feature>
<reference evidence="5 6" key="1">
    <citation type="submission" date="2020-03" db="EMBL/GenBank/DDBJ databases">
        <authorList>
            <person name="Wang L."/>
            <person name="He N."/>
            <person name="Li Y."/>
            <person name="Fang Y."/>
            <person name="Zhang F."/>
        </authorList>
    </citation>
    <scope>NUCLEOTIDE SEQUENCE [LARGE SCALE GENOMIC DNA]</scope>
    <source>
        <strain evidence="6">hsmgli-8</strain>
    </source>
</reference>
<dbReference type="RefSeq" id="WP_168080998.1">
    <property type="nucleotide sequence ID" value="NZ_JAAVJI010000001.1"/>
</dbReference>
<dbReference type="InterPro" id="IPR009187">
    <property type="entry name" value="Prok_Ku"/>
</dbReference>
<dbReference type="PANTHER" id="PTHR41251">
    <property type="entry name" value="NON-HOMOLOGOUS END JOINING PROTEIN KU"/>
    <property type="match status" value="1"/>
</dbReference>
<protein>
    <recommendedName>
        <fullName evidence="2">Non-homologous end joining protein Ku</fullName>
    </recommendedName>
</protein>
<organism evidence="5 6">
    <name type="scientific">Pseudomonas quercus</name>
    <dbReference type="NCBI Taxonomy" id="2722792"/>
    <lineage>
        <taxon>Bacteria</taxon>
        <taxon>Pseudomonadati</taxon>
        <taxon>Pseudomonadota</taxon>
        <taxon>Gammaproteobacteria</taxon>
        <taxon>Pseudomonadales</taxon>
        <taxon>Pseudomonadaceae</taxon>
        <taxon>Pseudomonas</taxon>
    </lineage>
</organism>
<evidence type="ECO:0000256" key="2">
    <source>
        <dbReference type="HAMAP-Rule" id="MF_01875"/>
    </source>
</evidence>
<keyword evidence="2" id="KW-0234">DNA repair</keyword>
<keyword evidence="1 2" id="KW-0238">DNA-binding</keyword>
<dbReference type="PIRSF" id="PIRSF006493">
    <property type="entry name" value="Prok_Ku"/>
    <property type="match status" value="1"/>
</dbReference>
<gene>
    <name evidence="2" type="primary">ku</name>
    <name evidence="5" type="ORF">HBH25_02080</name>
</gene>
<dbReference type="NCBIfam" id="TIGR02772">
    <property type="entry name" value="Ku_bact"/>
    <property type="match status" value="1"/>
</dbReference>
<evidence type="ECO:0000313" key="6">
    <source>
        <dbReference type="Proteomes" id="UP000746535"/>
    </source>
</evidence>
<keyword evidence="6" id="KW-1185">Reference proteome</keyword>
<comment type="similarity">
    <text evidence="2">Belongs to the prokaryotic Ku family.</text>
</comment>
<dbReference type="Pfam" id="PF02735">
    <property type="entry name" value="Ku"/>
    <property type="match status" value="1"/>
</dbReference>
<dbReference type="InterPro" id="IPR016194">
    <property type="entry name" value="SPOC-like_C_dom_sf"/>
</dbReference>
<sequence>MPRAIWKGAVSFGLVHIPVALVSATASTGIDFDWLDKRSMDPVGYKRINKVTGEEMERENIVKGVQYEKGKYAVLSEDEIKAAHPVSTQTIDIISFVKRDQIPLPNIDTPYYLAPDRRGEKVYALLRETLRQTDKVALALVVLHTRQYLTALMPLEDALVLVKLRWPSDVRGLDILELGPETTDVELKKGELDMAKRLVADMSGEWTPEDYTDQFEAKIMALVERKAKEGKIEAVETVEATHKEGADVIDLTELLKRSLSGKTGKPATKAGQEKPAASKPAKSRTPRKSRKAS</sequence>
<evidence type="ECO:0000256" key="3">
    <source>
        <dbReference type="SAM" id="MobiDB-lite"/>
    </source>
</evidence>
<evidence type="ECO:0000256" key="1">
    <source>
        <dbReference type="ARBA" id="ARBA00023125"/>
    </source>
</evidence>
<dbReference type="InterPro" id="IPR006164">
    <property type="entry name" value="DNA_bd_Ku70/Ku80"/>
</dbReference>
<keyword evidence="2" id="KW-0227">DNA damage</keyword>
<comment type="subunit">
    <text evidence="2">Homodimer. Interacts with LigD.</text>
</comment>
<dbReference type="CDD" id="cd00789">
    <property type="entry name" value="KU_like"/>
    <property type="match status" value="1"/>
</dbReference>
<feature type="domain" description="Ku" evidence="4">
    <location>
        <begin position="53"/>
        <end position="181"/>
    </location>
</feature>
<dbReference type="EMBL" id="JAAVJI010000001">
    <property type="protein sequence ID" value="NJO99653.1"/>
    <property type="molecule type" value="Genomic_DNA"/>
</dbReference>
<evidence type="ECO:0000259" key="4">
    <source>
        <dbReference type="SMART" id="SM00559"/>
    </source>
</evidence>
<keyword evidence="2" id="KW-0233">DNA recombination</keyword>
<feature type="compositionally biased region" description="Basic residues" evidence="3">
    <location>
        <begin position="281"/>
        <end position="293"/>
    </location>
</feature>
<accession>A0ABX0Y8L4</accession>
<evidence type="ECO:0000313" key="5">
    <source>
        <dbReference type="EMBL" id="NJO99653.1"/>
    </source>
</evidence>
<dbReference type="Proteomes" id="UP000746535">
    <property type="component" value="Unassembled WGS sequence"/>
</dbReference>
<comment type="caution">
    <text evidence="5">The sequence shown here is derived from an EMBL/GenBank/DDBJ whole genome shotgun (WGS) entry which is preliminary data.</text>
</comment>
<dbReference type="SUPFAM" id="SSF100939">
    <property type="entry name" value="SPOC domain-like"/>
    <property type="match status" value="1"/>
</dbReference>